<evidence type="ECO:0000259" key="7">
    <source>
        <dbReference type="Pfam" id="PF01370"/>
    </source>
</evidence>
<comment type="similarity">
    <text evidence="2">Belongs to the NAD(P)-dependent epimerase/dehydratase family.</text>
</comment>
<evidence type="ECO:0000313" key="9">
    <source>
        <dbReference type="Proteomes" id="UP001611415"/>
    </source>
</evidence>
<name>A0ABW7WUZ2_9NOCA</name>
<organism evidence="8 9">
    <name type="scientific">Nocardia xishanensis</name>
    <dbReference type="NCBI Taxonomy" id="238964"/>
    <lineage>
        <taxon>Bacteria</taxon>
        <taxon>Bacillati</taxon>
        <taxon>Actinomycetota</taxon>
        <taxon>Actinomycetes</taxon>
        <taxon>Mycobacteriales</taxon>
        <taxon>Nocardiaceae</taxon>
        <taxon>Nocardia</taxon>
    </lineage>
</organism>
<feature type="compositionally biased region" description="Basic and acidic residues" evidence="6">
    <location>
        <begin position="303"/>
        <end position="315"/>
    </location>
</feature>
<evidence type="ECO:0000256" key="3">
    <source>
        <dbReference type="ARBA" id="ARBA00018569"/>
    </source>
</evidence>
<proteinExistence type="inferred from homology"/>
<evidence type="ECO:0000256" key="1">
    <source>
        <dbReference type="ARBA" id="ARBA00004947"/>
    </source>
</evidence>
<dbReference type="EMBL" id="JBIRYO010000002">
    <property type="protein sequence ID" value="MFI2472648.1"/>
    <property type="molecule type" value="Genomic_DNA"/>
</dbReference>
<dbReference type="Gene3D" id="3.40.50.720">
    <property type="entry name" value="NAD(P)-binding Rossmann-like Domain"/>
    <property type="match status" value="1"/>
</dbReference>
<dbReference type="PANTHER" id="PTHR43725">
    <property type="entry name" value="UDP-GLUCOSE 4-EPIMERASE"/>
    <property type="match status" value="1"/>
</dbReference>
<comment type="pathway">
    <text evidence="1">Carbohydrate metabolism; galactose metabolism.</text>
</comment>
<dbReference type="PANTHER" id="PTHR43725:SF53">
    <property type="entry name" value="UDP-ARABINOSE 4-EPIMERASE 1"/>
    <property type="match status" value="1"/>
</dbReference>
<dbReference type="RefSeq" id="WP_397091114.1">
    <property type="nucleotide sequence ID" value="NZ_JBIRYO010000002.1"/>
</dbReference>
<dbReference type="InterPro" id="IPR036291">
    <property type="entry name" value="NAD(P)-bd_dom_sf"/>
</dbReference>
<dbReference type="Pfam" id="PF01370">
    <property type="entry name" value="Epimerase"/>
    <property type="match status" value="1"/>
</dbReference>
<evidence type="ECO:0000256" key="6">
    <source>
        <dbReference type="SAM" id="MobiDB-lite"/>
    </source>
</evidence>
<sequence>MRILVTGANGYLGSAVTARLRRDGYQVAELVRRESVRTPTGTDVRVADLLEPESLTEAVRDIDAVCHLAGLTRARDSVADPLPYFRVNVGGTVALLDAMARAGIEKLVFASTAAIYATDVQPMSEDVPDAPPHPYAASKQAAESAIAAQAASGRLAAIVLRLSNLVGGADTDDTRILPRLRAVATGASDRLRVYGDGTATRDYLHLEDAARAVAAAVTHLPGLGECRRYNIGSETGTSVAELVALTSRITGRAISVEHLPAVQEPPTLVCDSSRAARELGWRATWDIEAIVREMLADPPAGHPAHDADPARRRAALDQFAAGDNDPFRTDAEPAARANRKRPT</sequence>
<dbReference type="InterPro" id="IPR001509">
    <property type="entry name" value="Epimerase_deHydtase"/>
</dbReference>
<dbReference type="SUPFAM" id="SSF51735">
    <property type="entry name" value="NAD(P)-binding Rossmann-fold domains"/>
    <property type="match status" value="1"/>
</dbReference>
<evidence type="ECO:0000256" key="5">
    <source>
        <dbReference type="ARBA" id="ARBA00033067"/>
    </source>
</evidence>
<feature type="domain" description="NAD-dependent epimerase/dehydratase" evidence="7">
    <location>
        <begin position="3"/>
        <end position="232"/>
    </location>
</feature>
<reference evidence="8 9" key="1">
    <citation type="submission" date="2024-10" db="EMBL/GenBank/DDBJ databases">
        <title>The Natural Products Discovery Center: Release of the First 8490 Sequenced Strains for Exploring Actinobacteria Biosynthetic Diversity.</title>
        <authorList>
            <person name="Kalkreuter E."/>
            <person name="Kautsar S.A."/>
            <person name="Yang D."/>
            <person name="Bader C.D."/>
            <person name="Teijaro C.N."/>
            <person name="Fluegel L."/>
            <person name="Davis C.M."/>
            <person name="Simpson J.R."/>
            <person name="Lauterbach L."/>
            <person name="Steele A.D."/>
            <person name="Gui C."/>
            <person name="Meng S."/>
            <person name="Li G."/>
            <person name="Viehrig K."/>
            <person name="Ye F."/>
            <person name="Su P."/>
            <person name="Kiefer A.F."/>
            <person name="Nichols A."/>
            <person name="Cepeda A.J."/>
            <person name="Yan W."/>
            <person name="Fan B."/>
            <person name="Jiang Y."/>
            <person name="Adhikari A."/>
            <person name="Zheng C.-J."/>
            <person name="Schuster L."/>
            <person name="Cowan T.M."/>
            <person name="Smanski M.J."/>
            <person name="Chevrette M.G."/>
            <person name="De Carvalho L.P.S."/>
            <person name="Shen B."/>
        </authorList>
    </citation>
    <scope>NUCLEOTIDE SEQUENCE [LARGE SCALE GENOMIC DNA]</scope>
    <source>
        <strain evidence="8 9">NPDC019275</strain>
    </source>
</reference>
<comment type="caution">
    <text evidence="8">The sequence shown here is derived from an EMBL/GenBank/DDBJ whole genome shotgun (WGS) entry which is preliminary data.</text>
</comment>
<evidence type="ECO:0000256" key="4">
    <source>
        <dbReference type="ARBA" id="ARBA00031367"/>
    </source>
</evidence>
<dbReference type="Proteomes" id="UP001611415">
    <property type="component" value="Unassembled WGS sequence"/>
</dbReference>
<accession>A0ABW7WUZ2</accession>
<keyword evidence="9" id="KW-1185">Reference proteome</keyword>
<protein>
    <recommendedName>
        <fullName evidence="3">UDP-glucose 4-epimerase</fullName>
    </recommendedName>
    <alternativeName>
        <fullName evidence="5">Galactowaldenase</fullName>
    </alternativeName>
    <alternativeName>
        <fullName evidence="4">UDP-galactose 4-epimerase</fullName>
    </alternativeName>
</protein>
<evidence type="ECO:0000313" key="8">
    <source>
        <dbReference type="EMBL" id="MFI2472648.1"/>
    </source>
</evidence>
<evidence type="ECO:0000256" key="2">
    <source>
        <dbReference type="ARBA" id="ARBA00007637"/>
    </source>
</evidence>
<gene>
    <name evidence="8" type="ORF">ACH49W_04655</name>
</gene>
<feature type="region of interest" description="Disordered" evidence="6">
    <location>
        <begin position="297"/>
        <end position="343"/>
    </location>
</feature>